<dbReference type="AlphaFoldDB" id="A0A3M0M7L6"/>
<dbReference type="InterPro" id="IPR028082">
    <property type="entry name" value="Peripla_BP_I"/>
</dbReference>
<keyword evidence="1" id="KW-0805">Transcription regulation</keyword>
<protein>
    <submittedName>
        <fullName evidence="5">LacI family DNA-binding transcriptional regulator</fullName>
    </submittedName>
</protein>
<evidence type="ECO:0000256" key="2">
    <source>
        <dbReference type="ARBA" id="ARBA00023125"/>
    </source>
</evidence>
<reference evidence="5 6" key="1">
    <citation type="submission" date="2018-07" db="EMBL/GenBank/DDBJ databases">
        <authorList>
            <person name="Zhang Y."/>
            <person name="Wang L."/>
            <person name="Ma S."/>
        </authorList>
    </citation>
    <scope>NUCLEOTIDE SEQUENCE [LARGE SCALE GENOMIC DNA]</scope>
    <source>
        <strain evidence="5 6">4-2</strain>
    </source>
</reference>
<evidence type="ECO:0000313" key="6">
    <source>
        <dbReference type="Proteomes" id="UP000273516"/>
    </source>
</evidence>
<evidence type="ECO:0000256" key="1">
    <source>
        <dbReference type="ARBA" id="ARBA00023015"/>
    </source>
</evidence>
<dbReference type="PROSITE" id="PS50932">
    <property type="entry name" value="HTH_LACI_2"/>
    <property type="match status" value="1"/>
</dbReference>
<name>A0A3M0M7L6_9RHOB</name>
<feature type="domain" description="HTH lacI-type" evidence="4">
    <location>
        <begin position="8"/>
        <end position="65"/>
    </location>
</feature>
<dbReference type="SUPFAM" id="SSF53822">
    <property type="entry name" value="Periplasmic binding protein-like I"/>
    <property type="match status" value="1"/>
</dbReference>
<dbReference type="Pfam" id="PF00532">
    <property type="entry name" value="Peripla_BP_1"/>
    <property type="match status" value="1"/>
</dbReference>
<keyword evidence="6" id="KW-1185">Reference proteome</keyword>
<dbReference type="InterPro" id="IPR000843">
    <property type="entry name" value="HTH_LacI"/>
</dbReference>
<evidence type="ECO:0000313" key="5">
    <source>
        <dbReference type="EMBL" id="RMC33788.1"/>
    </source>
</evidence>
<dbReference type="Gene3D" id="1.10.260.40">
    <property type="entry name" value="lambda repressor-like DNA-binding domains"/>
    <property type="match status" value="1"/>
</dbReference>
<sequence length="340" mass="37546">MNRQGKKITIRELAEAAGTSAATASLVMNGSWKQHRINPDTAERIRVLAQQLGYQPNQRARALRLSRSSLSGLIIPHHRNRFFAGLAEHFEHESHRRGLIPIIGSTQRVPEIEDKVGASMIAQEVEFLVLAGIRNPSKINAMSRRAGVRCVNLDLPGKDTFSVVTDNMGGALELTRRLLAGLPLNAPVMFLGGRMREYATDLRIEGFHAALSETGRAKTSATVLCCGYDPQAARDALQRIIDAGNDLPAALLVNSITAFEGFATLWRDHPELFSGIRVACFDWDPFASCLPIETIMLRQDVEGLIGRCFDWFDAGQERAGELVLVPPRVVLDNYPPDRNK</sequence>
<dbReference type="PANTHER" id="PTHR30146">
    <property type="entry name" value="LACI-RELATED TRANSCRIPTIONAL REPRESSOR"/>
    <property type="match status" value="1"/>
</dbReference>
<gene>
    <name evidence="5" type="ORF">C9E81_15940</name>
</gene>
<dbReference type="Pfam" id="PF00356">
    <property type="entry name" value="LacI"/>
    <property type="match status" value="1"/>
</dbReference>
<dbReference type="InterPro" id="IPR010982">
    <property type="entry name" value="Lambda_DNA-bd_dom_sf"/>
</dbReference>
<dbReference type="GO" id="GO:0000976">
    <property type="term" value="F:transcription cis-regulatory region binding"/>
    <property type="evidence" value="ECO:0007669"/>
    <property type="project" value="TreeGrafter"/>
</dbReference>
<dbReference type="InterPro" id="IPR001761">
    <property type="entry name" value="Peripla_BP/Lac1_sug-bd_dom"/>
</dbReference>
<dbReference type="SMART" id="SM00354">
    <property type="entry name" value="HTH_LACI"/>
    <property type="match status" value="1"/>
</dbReference>
<dbReference type="GO" id="GO:0003700">
    <property type="term" value="F:DNA-binding transcription factor activity"/>
    <property type="evidence" value="ECO:0007669"/>
    <property type="project" value="TreeGrafter"/>
</dbReference>
<accession>A0A3M0M7L6</accession>
<organism evidence="5 6">
    <name type="scientific">Paracoccus alkanivorans</name>
    <dbReference type="NCBI Taxonomy" id="2116655"/>
    <lineage>
        <taxon>Bacteria</taxon>
        <taxon>Pseudomonadati</taxon>
        <taxon>Pseudomonadota</taxon>
        <taxon>Alphaproteobacteria</taxon>
        <taxon>Rhodobacterales</taxon>
        <taxon>Paracoccaceae</taxon>
        <taxon>Paracoccus</taxon>
    </lineage>
</organism>
<dbReference type="Proteomes" id="UP000273516">
    <property type="component" value="Unassembled WGS sequence"/>
</dbReference>
<comment type="caution">
    <text evidence="5">The sequence shown here is derived from an EMBL/GenBank/DDBJ whole genome shotgun (WGS) entry which is preliminary data.</text>
</comment>
<dbReference type="RefSeq" id="WP_122113341.1">
    <property type="nucleotide sequence ID" value="NZ_QOKZ01000006.1"/>
</dbReference>
<proteinExistence type="predicted"/>
<evidence type="ECO:0000256" key="3">
    <source>
        <dbReference type="ARBA" id="ARBA00023163"/>
    </source>
</evidence>
<keyword evidence="2 5" id="KW-0238">DNA-binding</keyword>
<dbReference type="EMBL" id="QOKZ01000006">
    <property type="protein sequence ID" value="RMC33788.1"/>
    <property type="molecule type" value="Genomic_DNA"/>
</dbReference>
<dbReference type="CDD" id="cd01392">
    <property type="entry name" value="HTH_LacI"/>
    <property type="match status" value="1"/>
</dbReference>
<dbReference type="SUPFAM" id="SSF47413">
    <property type="entry name" value="lambda repressor-like DNA-binding domains"/>
    <property type="match status" value="1"/>
</dbReference>
<dbReference type="PANTHER" id="PTHR30146:SF109">
    <property type="entry name" value="HTH-TYPE TRANSCRIPTIONAL REGULATOR GALS"/>
    <property type="match status" value="1"/>
</dbReference>
<dbReference type="OrthoDB" id="7683681at2"/>
<keyword evidence="3" id="KW-0804">Transcription</keyword>
<evidence type="ECO:0000259" key="4">
    <source>
        <dbReference type="PROSITE" id="PS50932"/>
    </source>
</evidence>
<dbReference type="Gene3D" id="3.40.50.2300">
    <property type="match status" value="2"/>
</dbReference>